<accession>A0A2N5DTU7</accession>
<sequence length="97" mass="10643">MPIFPLRVAAVPKALVNSGWRPSVPAQAVALTGGEFKYALRTLRMGYLYVLLDQRVWMAYEVTAEGYLRQFNPQTVPEGESVAPLSQACLTLSAGQD</sequence>
<proteinExistence type="predicted"/>
<reference evidence="2 3" key="1">
    <citation type="submission" date="2017-12" db="EMBL/GenBank/DDBJ databases">
        <title>Characterization of six clinical isolates of Enterochimera gen. nov., a novel genus of the Yersiniaciae family and the three species Enterochimera arupensis sp. nov., Enterochimera coloradensis sp. nov, and Enterochimera californica sp. nov.</title>
        <authorList>
            <person name="Rossi A."/>
            <person name="Fisher M."/>
        </authorList>
    </citation>
    <scope>NUCLEOTIDE SEQUENCE [LARGE SCALE GENOMIC DNA]</scope>
    <source>
        <strain evidence="3">2016-Iso4</strain>
    </source>
</reference>
<feature type="domain" description="Toxin VasX N-terminal region" evidence="1">
    <location>
        <begin position="2"/>
        <end position="78"/>
    </location>
</feature>
<dbReference type="Pfam" id="PF20249">
    <property type="entry name" value="VasX_N"/>
    <property type="match status" value="1"/>
</dbReference>
<dbReference type="CDD" id="cd20707">
    <property type="entry name" value="MIX_III"/>
    <property type="match status" value="1"/>
</dbReference>
<keyword evidence="3" id="KW-1185">Reference proteome</keyword>
<organism evidence="2 3">
    <name type="scientific">Chimaeribacter coloradensis</name>
    <dbReference type="NCBI Taxonomy" id="2060068"/>
    <lineage>
        <taxon>Bacteria</taxon>
        <taxon>Pseudomonadati</taxon>
        <taxon>Pseudomonadota</taxon>
        <taxon>Gammaproteobacteria</taxon>
        <taxon>Enterobacterales</taxon>
        <taxon>Yersiniaceae</taxon>
        <taxon>Chimaeribacter</taxon>
    </lineage>
</organism>
<dbReference type="EMBL" id="PJZH01000035">
    <property type="protein sequence ID" value="PLR30081.1"/>
    <property type="molecule type" value="Genomic_DNA"/>
</dbReference>
<dbReference type="Proteomes" id="UP000234503">
    <property type="component" value="Unassembled WGS sequence"/>
</dbReference>
<dbReference type="AlphaFoldDB" id="A0A2N5DTU7"/>
<evidence type="ECO:0000313" key="3">
    <source>
        <dbReference type="Proteomes" id="UP000234503"/>
    </source>
</evidence>
<evidence type="ECO:0000259" key="1">
    <source>
        <dbReference type="Pfam" id="PF20249"/>
    </source>
</evidence>
<evidence type="ECO:0000313" key="2">
    <source>
        <dbReference type="EMBL" id="PLR30081.1"/>
    </source>
</evidence>
<protein>
    <recommendedName>
        <fullName evidence="1">Toxin VasX N-terminal region domain-containing protein</fullName>
    </recommendedName>
</protein>
<comment type="caution">
    <text evidence="2">The sequence shown here is derived from an EMBL/GenBank/DDBJ whole genome shotgun (WGS) entry which is preliminary data.</text>
</comment>
<gene>
    <name evidence="2" type="ORF">CYR32_19395</name>
</gene>
<dbReference type="InterPro" id="IPR046864">
    <property type="entry name" value="VasX_N"/>
</dbReference>
<name>A0A2N5DTU7_9GAMM</name>